<proteinExistence type="predicted"/>
<name>A0A401RCR8_STRNR</name>
<comment type="caution">
    <text evidence="2">The sequence shown here is derived from an EMBL/GenBank/DDBJ whole genome shotgun (WGS) entry which is preliminary data.</text>
</comment>
<dbReference type="EMBL" id="BHXC01000007">
    <property type="protein sequence ID" value="GCB95410.1"/>
    <property type="molecule type" value="Genomic_DNA"/>
</dbReference>
<gene>
    <name evidence="2" type="ORF">SALB_08214</name>
</gene>
<evidence type="ECO:0000313" key="2">
    <source>
        <dbReference type="EMBL" id="GCB95410.1"/>
    </source>
</evidence>
<sequence>MPGYPACHGWVHAGELPQAAPAGPRIGSARREQADGLGNPVEPPPVQAGAALNQADHRLGGQIEGPIRLRSPGAFRVTARDRLRGGL</sequence>
<reference evidence="2 3" key="1">
    <citation type="journal article" date="2019" name="Microbiol. Resour. Announc.">
        <title>Draft Genome Sequence of the Most Traditional epsilon-Poly-l-Lysine Producer, Streptomyces albulus NBRC14147.</title>
        <authorList>
            <person name="Yamanaka K."/>
            <person name="Hamano Y."/>
        </authorList>
    </citation>
    <scope>NUCLEOTIDE SEQUENCE [LARGE SCALE GENOMIC DNA]</scope>
    <source>
        <strain evidence="2 3">NBRC 14147</strain>
    </source>
</reference>
<dbReference type="AlphaFoldDB" id="A0A401RCR8"/>
<protein>
    <submittedName>
        <fullName evidence="2">Uncharacterized protein</fullName>
    </submittedName>
</protein>
<evidence type="ECO:0000256" key="1">
    <source>
        <dbReference type="SAM" id="MobiDB-lite"/>
    </source>
</evidence>
<organism evidence="2 3">
    <name type="scientific">Streptomyces noursei</name>
    <name type="common">Streptomyces albulus</name>
    <dbReference type="NCBI Taxonomy" id="1971"/>
    <lineage>
        <taxon>Bacteria</taxon>
        <taxon>Bacillati</taxon>
        <taxon>Actinomycetota</taxon>
        <taxon>Actinomycetes</taxon>
        <taxon>Kitasatosporales</taxon>
        <taxon>Streptomycetaceae</taxon>
        <taxon>Streptomyces</taxon>
    </lineage>
</organism>
<dbReference type="Proteomes" id="UP000288351">
    <property type="component" value="Unassembled WGS sequence"/>
</dbReference>
<accession>A0A401RCR8</accession>
<evidence type="ECO:0000313" key="3">
    <source>
        <dbReference type="Proteomes" id="UP000288351"/>
    </source>
</evidence>
<feature type="region of interest" description="Disordered" evidence="1">
    <location>
        <begin position="16"/>
        <end position="48"/>
    </location>
</feature>